<dbReference type="Proteomes" id="UP001597114">
    <property type="component" value="Unassembled WGS sequence"/>
</dbReference>
<gene>
    <name evidence="2" type="ORF">ACFSJD_10675</name>
</gene>
<evidence type="ECO:0000313" key="3">
    <source>
        <dbReference type="Proteomes" id="UP001597114"/>
    </source>
</evidence>
<sequence length="42" mass="4266">MSYAGADGPDGGLQAEPSPHGLGLQHDHGVAAVRPPWSLTQS</sequence>
<evidence type="ECO:0000256" key="1">
    <source>
        <dbReference type="SAM" id="MobiDB-lite"/>
    </source>
</evidence>
<accession>A0ABW4EVC2</accession>
<proteinExistence type="predicted"/>
<organism evidence="2 3">
    <name type="scientific">Pseudonocardia yunnanensis</name>
    <dbReference type="NCBI Taxonomy" id="58107"/>
    <lineage>
        <taxon>Bacteria</taxon>
        <taxon>Bacillati</taxon>
        <taxon>Actinomycetota</taxon>
        <taxon>Actinomycetes</taxon>
        <taxon>Pseudonocardiales</taxon>
        <taxon>Pseudonocardiaceae</taxon>
        <taxon>Pseudonocardia</taxon>
    </lineage>
</organism>
<comment type="caution">
    <text evidence="2">The sequence shown here is derived from an EMBL/GenBank/DDBJ whole genome shotgun (WGS) entry which is preliminary data.</text>
</comment>
<reference evidence="3" key="1">
    <citation type="journal article" date="2019" name="Int. J. Syst. Evol. Microbiol.">
        <title>The Global Catalogue of Microorganisms (GCM) 10K type strain sequencing project: providing services to taxonomists for standard genome sequencing and annotation.</title>
        <authorList>
            <consortium name="The Broad Institute Genomics Platform"/>
            <consortium name="The Broad Institute Genome Sequencing Center for Infectious Disease"/>
            <person name="Wu L."/>
            <person name="Ma J."/>
        </authorList>
    </citation>
    <scope>NUCLEOTIDE SEQUENCE [LARGE SCALE GENOMIC DNA]</scope>
    <source>
        <strain evidence="3">CCM 7043</strain>
    </source>
</reference>
<keyword evidence="3" id="KW-1185">Reference proteome</keyword>
<protein>
    <submittedName>
        <fullName evidence="2">Uncharacterized protein</fullName>
    </submittedName>
</protein>
<evidence type="ECO:0000313" key="2">
    <source>
        <dbReference type="EMBL" id="MFD1517955.1"/>
    </source>
</evidence>
<dbReference type="EMBL" id="JBHUCO010000012">
    <property type="protein sequence ID" value="MFD1517955.1"/>
    <property type="molecule type" value="Genomic_DNA"/>
</dbReference>
<dbReference type="RefSeq" id="WP_344719952.1">
    <property type="nucleotide sequence ID" value="NZ_BAAAUS010000006.1"/>
</dbReference>
<name>A0ABW4EVC2_9PSEU</name>
<feature type="region of interest" description="Disordered" evidence="1">
    <location>
        <begin position="1"/>
        <end position="42"/>
    </location>
</feature>